<sequence length="199" mass="22287">MATSVRLGLCLFVPLCQQVTESHRKPLSAASGAALLENFRRRGSQMPFRQAVEQPESPEGLPLPGSLNQAVQETRDESVIARVECAVCQLMAGSCERGVLRHVSSRCCRSPHESLMTHIKQSHGHRERRIYACHFNMSAISMTVECAGREGRRRDKHYLPYSAAFELGNYRGQRITPHYGEGKETRGAQPLLLSDPTQW</sequence>
<dbReference type="AlphaFoldDB" id="A0A5J5DI70"/>
<dbReference type="Proteomes" id="UP000327493">
    <property type="component" value="Chromosome 5"/>
</dbReference>
<protein>
    <submittedName>
        <fullName evidence="3">Uncharacterized protein</fullName>
    </submittedName>
</protein>
<evidence type="ECO:0000313" key="3">
    <source>
        <dbReference type="EMBL" id="KAA8592979.1"/>
    </source>
</evidence>
<organism evidence="3 4">
    <name type="scientific">Etheostoma spectabile</name>
    <name type="common">orangethroat darter</name>
    <dbReference type="NCBI Taxonomy" id="54343"/>
    <lineage>
        <taxon>Eukaryota</taxon>
        <taxon>Metazoa</taxon>
        <taxon>Chordata</taxon>
        <taxon>Craniata</taxon>
        <taxon>Vertebrata</taxon>
        <taxon>Euteleostomi</taxon>
        <taxon>Actinopterygii</taxon>
        <taxon>Neopterygii</taxon>
        <taxon>Teleostei</taxon>
        <taxon>Neoteleostei</taxon>
        <taxon>Acanthomorphata</taxon>
        <taxon>Eupercaria</taxon>
        <taxon>Perciformes</taxon>
        <taxon>Percoidei</taxon>
        <taxon>Percidae</taxon>
        <taxon>Etheostomatinae</taxon>
        <taxon>Etheostoma</taxon>
    </lineage>
</organism>
<proteinExistence type="predicted"/>
<evidence type="ECO:0000313" key="4">
    <source>
        <dbReference type="Proteomes" id="UP000327493"/>
    </source>
</evidence>
<keyword evidence="4" id="KW-1185">Reference proteome</keyword>
<dbReference type="EMBL" id="VOFY01000005">
    <property type="protein sequence ID" value="KAA8592979.1"/>
    <property type="molecule type" value="Genomic_DNA"/>
</dbReference>
<feature type="region of interest" description="Disordered" evidence="1">
    <location>
        <begin position="177"/>
        <end position="199"/>
    </location>
</feature>
<reference evidence="3 4" key="1">
    <citation type="submission" date="2019-08" db="EMBL/GenBank/DDBJ databases">
        <title>A chromosome-level genome assembly, high-density linkage maps, and genome scans reveal the genomic architecture of hybrid incompatibilities underlying speciation via character displacement in darters (Percidae: Etheostominae).</title>
        <authorList>
            <person name="Moran R.L."/>
            <person name="Catchen J.M."/>
            <person name="Fuller R.C."/>
        </authorList>
    </citation>
    <scope>NUCLEOTIDE SEQUENCE [LARGE SCALE GENOMIC DNA]</scope>
    <source>
        <strain evidence="3">EspeVRDwgs_2016</strain>
        <tissue evidence="3">Muscle</tissue>
    </source>
</reference>
<evidence type="ECO:0000256" key="2">
    <source>
        <dbReference type="SAM" id="SignalP"/>
    </source>
</evidence>
<feature type="signal peptide" evidence="2">
    <location>
        <begin position="1"/>
        <end position="18"/>
    </location>
</feature>
<evidence type="ECO:0000256" key="1">
    <source>
        <dbReference type="SAM" id="MobiDB-lite"/>
    </source>
</evidence>
<comment type="caution">
    <text evidence="3">The sequence shown here is derived from an EMBL/GenBank/DDBJ whole genome shotgun (WGS) entry which is preliminary data.</text>
</comment>
<keyword evidence="2" id="KW-0732">Signal</keyword>
<accession>A0A5J5DI70</accession>
<gene>
    <name evidence="3" type="ORF">FQN60_018434</name>
</gene>
<feature type="chain" id="PRO_5023885663" evidence="2">
    <location>
        <begin position="19"/>
        <end position="199"/>
    </location>
</feature>
<name>A0A5J5DI70_9PERO</name>